<dbReference type="EMBL" id="RWJN01000070">
    <property type="protein sequence ID" value="TCD68304.1"/>
    <property type="molecule type" value="Genomic_DNA"/>
</dbReference>
<evidence type="ECO:0000256" key="5">
    <source>
        <dbReference type="ARBA" id="ARBA00022827"/>
    </source>
</evidence>
<evidence type="ECO:0000313" key="11">
    <source>
        <dbReference type="EMBL" id="TCD68304.1"/>
    </source>
</evidence>
<keyword evidence="12" id="KW-1185">Reference proteome</keyword>
<protein>
    <recommendedName>
        <fullName evidence="9 10">Glucose-methanol-choline oxidoreductase N-terminal domain-containing protein</fullName>
    </recommendedName>
</protein>
<accession>A0A4R0RYQ4</accession>
<dbReference type="PIRSF" id="PIRSF000137">
    <property type="entry name" value="Alcohol_oxidase"/>
    <property type="match status" value="1"/>
</dbReference>
<keyword evidence="4" id="KW-0732">Signal</keyword>
<dbReference type="Proteomes" id="UP000292702">
    <property type="component" value="Unassembled WGS sequence"/>
</dbReference>
<dbReference type="PROSITE" id="PS00623">
    <property type="entry name" value="GMC_OXRED_1"/>
    <property type="match status" value="1"/>
</dbReference>
<evidence type="ECO:0000256" key="7">
    <source>
        <dbReference type="PIRSR" id="PIRSR000137-2"/>
    </source>
</evidence>
<name>A0A4R0RYQ4_9APHY</name>
<evidence type="ECO:0000256" key="8">
    <source>
        <dbReference type="RuleBase" id="RU003968"/>
    </source>
</evidence>
<proteinExistence type="inferred from homology"/>
<evidence type="ECO:0000256" key="1">
    <source>
        <dbReference type="ARBA" id="ARBA00001974"/>
    </source>
</evidence>
<keyword evidence="5 7" id="KW-0274">FAD</keyword>
<feature type="domain" description="Glucose-methanol-choline oxidoreductase N-terminal" evidence="9">
    <location>
        <begin position="90"/>
        <end position="113"/>
    </location>
</feature>
<evidence type="ECO:0000313" key="12">
    <source>
        <dbReference type="Proteomes" id="UP000292702"/>
    </source>
</evidence>
<dbReference type="InterPro" id="IPR012132">
    <property type="entry name" value="GMC_OxRdtase"/>
</dbReference>
<dbReference type="PANTHER" id="PTHR11552:SF201">
    <property type="entry name" value="GLUCOSE-METHANOL-CHOLINE OXIDOREDUCTASE N-TERMINAL DOMAIN-CONTAINING PROTEIN"/>
    <property type="match status" value="1"/>
</dbReference>
<dbReference type="InterPro" id="IPR000172">
    <property type="entry name" value="GMC_OxRdtase_N"/>
</dbReference>
<dbReference type="AlphaFoldDB" id="A0A4R0RYQ4"/>
<gene>
    <name evidence="11" type="ORF">EIP91_011163</name>
</gene>
<evidence type="ECO:0000256" key="6">
    <source>
        <dbReference type="ARBA" id="ARBA00023002"/>
    </source>
</evidence>
<comment type="caution">
    <text evidence="11">The sequence shown here is derived from an EMBL/GenBank/DDBJ whole genome shotgun (WGS) entry which is preliminary data.</text>
</comment>
<sequence length="596" mass="64347">MLVTIEQVAGKTFHYVIVGGGAAGIALAAKLSEDASKTVLVLEAGHDNLNDPAVLRPSHGDTFGNDKYAWNLQTVPQPHTNNRAHIWTRGKGIGGSTAINILAYSKPPAYDVDAFERLGNPGFNWKNLQTIFNKFEGYVPPTDTTLAKSPLIGGLEGLGTEGSLKLTIAPGMSHLQAIAREAVINNGIPHAASPYAGETRGFSVVATSWDTSSMTRSYGGSAFYKPNSNRPNLLVLARAHVHRVVTKKLENGDVTATGVEFNHEGKNSVVHVGKDVVVCAGTLLSPKVLELSGIGDKKVLDKFGIPVKVDLPGVGANAQEHIGSGISFELKDGVAQADLKLFRDGTETTPKPAQDTPQEMPMFSFTMASLDQFSSRSAEIIKTAKETIKSRWDSYSPGLQKQYELQLERLEQKQVVVEMVFHPGVSPASNAPSTAFPHVPVIDYSLTMFVDAPSAGKQYASLTQHITSADPAVPPEVDPHYFEEDLDLQLMVEDLRFLRKLAATSPLKDIMADELNPGVETQSDEELRNFIKSYLVTTWRGMLPREQSGVVDSKFKVYGTTNIRVADLSVLPLQVASHTQSVAYAIGTYAAGVIVA</sequence>
<comment type="cofactor">
    <cofactor evidence="1 7">
        <name>FAD</name>
        <dbReference type="ChEBI" id="CHEBI:57692"/>
    </cofactor>
</comment>
<feature type="domain" description="Glucose-methanol-choline oxidoreductase N-terminal" evidence="10">
    <location>
        <begin position="281"/>
        <end position="295"/>
    </location>
</feature>
<dbReference type="STRING" id="92696.A0A4R0RYQ4"/>
<comment type="similarity">
    <text evidence="2 8">Belongs to the GMC oxidoreductase family.</text>
</comment>
<evidence type="ECO:0000259" key="9">
    <source>
        <dbReference type="PROSITE" id="PS00623"/>
    </source>
</evidence>
<dbReference type="Pfam" id="PF05199">
    <property type="entry name" value="GMC_oxred_C"/>
    <property type="match status" value="1"/>
</dbReference>
<reference evidence="11 12" key="1">
    <citation type="submission" date="2018-11" db="EMBL/GenBank/DDBJ databases">
        <title>Genome assembly of Steccherinum ochraceum LE-BIN_3174, the white-rot fungus of the Steccherinaceae family (The Residual Polyporoid clade, Polyporales, Basidiomycota).</title>
        <authorList>
            <person name="Fedorova T.V."/>
            <person name="Glazunova O.A."/>
            <person name="Landesman E.O."/>
            <person name="Moiseenko K.V."/>
            <person name="Psurtseva N.V."/>
            <person name="Savinova O.S."/>
            <person name="Shakhova N.V."/>
            <person name="Tyazhelova T.V."/>
            <person name="Vasina D.V."/>
        </authorList>
    </citation>
    <scope>NUCLEOTIDE SEQUENCE [LARGE SCALE GENOMIC DNA]</scope>
    <source>
        <strain evidence="11 12">LE-BIN_3174</strain>
    </source>
</reference>
<keyword evidence="6" id="KW-0560">Oxidoreductase</keyword>
<dbReference type="GO" id="GO:0050660">
    <property type="term" value="F:flavin adenine dinucleotide binding"/>
    <property type="evidence" value="ECO:0007669"/>
    <property type="project" value="InterPro"/>
</dbReference>
<dbReference type="InterPro" id="IPR007867">
    <property type="entry name" value="GMC_OxRtase_C"/>
</dbReference>
<dbReference type="PROSITE" id="PS00624">
    <property type="entry name" value="GMC_OXRED_2"/>
    <property type="match status" value="1"/>
</dbReference>
<keyword evidence="3 8" id="KW-0285">Flavoprotein</keyword>
<dbReference type="SUPFAM" id="SSF54373">
    <property type="entry name" value="FAD-linked reductases, C-terminal domain"/>
    <property type="match status" value="1"/>
</dbReference>
<evidence type="ECO:0000256" key="2">
    <source>
        <dbReference type="ARBA" id="ARBA00010790"/>
    </source>
</evidence>
<dbReference type="Pfam" id="PF00732">
    <property type="entry name" value="GMC_oxred_N"/>
    <property type="match status" value="1"/>
</dbReference>
<dbReference type="PANTHER" id="PTHR11552">
    <property type="entry name" value="GLUCOSE-METHANOL-CHOLINE GMC OXIDOREDUCTASE"/>
    <property type="match status" value="1"/>
</dbReference>
<dbReference type="InterPro" id="IPR036188">
    <property type="entry name" value="FAD/NAD-bd_sf"/>
</dbReference>
<evidence type="ECO:0000256" key="3">
    <source>
        <dbReference type="ARBA" id="ARBA00022630"/>
    </source>
</evidence>
<dbReference type="Gene3D" id="3.50.50.60">
    <property type="entry name" value="FAD/NAD(P)-binding domain"/>
    <property type="match status" value="1"/>
</dbReference>
<dbReference type="SUPFAM" id="SSF51905">
    <property type="entry name" value="FAD/NAD(P)-binding domain"/>
    <property type="match status" value="1"/>
</dbReference>
<feature type="binding site" evidence="7">
    <location>
        <position position="241"/>
    </location>
    <ligand>
        <name>FAD</name>
        <dbReference type="ChEBI" id="CHEBI:57692"/>
    </ligand>
</feature>
<dbReference type="OrthoDB" id="269227at2759"/>
<dbReference type="Gene3D" id="3.30.560.10">
    <property type="entry name" value="Glucose Oxidase, domain 3"/>
    <property type="match status" value="1"/>
</dbReference>
<organism evidence="11 12">
    <name type="scientific">Steccherinum ochraceum</name>
    <dbReference type="NCBI Taxonomy" id="92696"/>
    <lineage>
        <taxon>Eukaryota</taxon>
        <taxon>Fungi</taxon>
        <taxon>Dikarya</taxon>
        <taxon>Basidiomycota</taxon>
        <taxon>Agaricomycotina</taxon>
        <taxon>Agaricomycetes</taxon>
        <taxon>Polyporales</taxon>
        <taxon>Steccherinaceae</taxon>
        <taxon>Steccherinum</taxon>
    </lineage>
</organism>
<evidence type="ECO:0000256" key="4">
    <source>
        <dbReference type="ARBA" id="ARBA00022729"/>
    </source>
</evidence>
<dbReference type="GO" id="GO:0016614">
    <property type="term" value="F:oxidoreductase activity, acting on CH-OH group of donors"/>
    <property type="evidence" value="ECO:0007669"/>
    <property type="project" value="InterPro"/>
</dbReference>
<evidence type="ECO:0000259" key="10">
    <source>
        <dbReference type="PROSITE" id="PS00624"/>
    </source>
</evidence>